<accession>A0A6S6VS07</accession>
<evidence type="ECO:0000256" key="2">
    <source>
        <dbReference type="ARBA" id="ARBA00022448"/>
    </source>
</evidence>
<dbReference type="Proteomes" id="UP000472372">
    <property type="component" value="Chromosome 2"/>
</dbReference>
<feature type="region of interest" description="Disordered" evidence="6">
    <location>
        <begin position="453"/>
        <end position="478"/>
    </location>
</feature>
<feature type="transmembrane region" description="Helical" evidence="7">
    <location>
        <begin position="423"/>
        <end position="446"/>
    </location>
</feature>
<evidence type="ECO:0000256" key="6">
    <source>
        <dbReference type="SAM" id="MobiDB-lite"/>
    </source>
</evidence>
<dbReference type="InterPro" id="IPR011701">
    <property type="entry name" value="MFS"/>
</dbReference>
<dbReference type="PANTHER" id="PTHR42718">
    <property type="entry name" value="MAJOR FACILITATOR SUPERFAMILY MULTIDRUG TRANSPORTER MFSC"/>
    <property type="match status" value="1"/>
</dbReference>
<evidence type="ECO:0000256" key="3">
    <source>
        <dbReference type="ARBA" id="ARBA00022692"/>
    </source>
</evidence>
<evidence type="ECO:0000313" key="9">
    <source>
        <dbReference type="EMBL" id="CAE7009840.1"/>
    </source>
</evidence>
<dbReference type="PROSITE" id="PS50850">
    <property type="entry name" value="MFS"/>
    <property type="match status" value="1"/>
</dbReference>
<dbReference type="Gene3D" id="1.20.1250.20">
    <property type="entry name" value="MFS general substrate transporter like domains"/>
    <property type="match status" value="2"/>
</dbReference>
<dbReference type="SUPFAM" id="SSF103473">
    <property type="entry name" value="MFS general substrate transporter"/>
    <property type="match status" value="1"/>
</dbReference>
<evidence type="ECO:0000313" key="10">
    <source>
        <dbReference type="Proteomes" id="UP000472372"/>
    </source>
</evidence>
<dbReference type="EMBL" id="HG992978">
    <property type="protein sequence ID" value="CAE7009840.1"/>
    <property type="molecule type" value="Genomic_DNA"/>
</dbReference>
<feature type="compositionally biased region" description="Polar residues" evidence="6">
    <location>
        <begin position="468"/>
        <end position="478"/>
    </location>
</feature>
<feature type="transmembrane region" description="Helical" evidence="7">
    <location>
        <begin position="184"/>
        <end position="204"/>
    </location>
</feature>
<evidence type="ECO:0000256" key="4">
    <source>
        <dbReference type="ARBA" id="ARBA00022989"/>
    </source>
</evidence>
<feature type="transmembrane region" description="Helical" evidence="7">
    <location>
        <begin position="143"/>
        <end position="163"/>
    </location>
</feature>
<dbReference type="AlphaFoldDB" id="A0A6S6VS07"/>
<protein>
    <submittedName>
        <fullName evidence="9">MFS 1 multi-domain protein</fullName>
    </submittedName>
</protein>
<feature type="compositionally biased region" description="Low complexity" evidence="6">
    <location>
        <begin position="458"/>
        <end position="467"/>
    </location>
</feature>
<feature type="transmembrane region" description="Helical" evidence="7">
    <location>
        <begin position="216"/>
        <end position="234"/>
    </location>
</feature>
<feature type="transmembrane region" description="Helical" evidence="7">
    <location>
        <begin position="246"/>
        <end position="268"/>
    </location>
</feature>
<gene>
    <name evidence="9" type="ORF">PTTW11_01909</name>
</gene>
<name>A0A6S6VS07_9PLEO</name>
<evidence type="ECO:0000256" key="1">
    <source>
        <dbReference type="ARBA" id="ARBA00004141"/>
    </source>
</evidence>
<dbReference type="GO" id="GO:0016020">
    <property type="term" value="C:membrane"/>
    <property type="evidence" value="ECO:0007669"/>
    <property type="project" value="UniProtKB-SubCell"/>
</dbReference>
<dbReference type="GO" id="GO:0022857">
    <property type="term" value="F:transmembrane transporter activity"/>
    <property type="evidence" value="ECO:0007669"/>
    <property type="project" value="InterPro"/>
</dbReference>
<feature type="transmembrane region" description="Helical" evidence="7">
    <location>
        <begin position="20"/>
        <end position="43"/>
    </location>
</feature>
<dbReference type="Gene3D" id="1.20.1720.10">
    <property type="entry name" value="Multidrug resistance protein D"/>
    <property type="match status" value="1"/>
</dbReference>
<feature type="transmembrane region" description="Helical" evidence="7">
    <location>
        <begin position="339"/>
        <end position="362"/>
    </location>
</feature>
<dbReference type="PANTHER" id="PTHR42718:SF9">
    <property type="entry name" value="MAJOR FACILITATOR SUPERFAMILY MULTIDRUG TRANSPORTER MFSC"/>
    <property type="match status" value="1"/>
</dbReference>
<feature type="transmembrane region" description="Helical" evidence="7">
    <location>
        <begin position="55"/>
        <end position="75"/>
    </location>
</feature>
<dbReference type="InterPro" id="IPR036259">
    <property type="entry name" value="MFS_trans_sf"/>
</dbReference>
<dbReference type="Pfam" id="PF07690">
    <property type="entry name" value="MFS_1"/>
    <property type="match status" value="1"/>
</dbReference>
<proteinExistence type="predicted"/>
<feature type="transmembrane region" description="Helical" evidence="7">
    <location>
        <begin position="374"/>
        <end position="398"/>
    </location>
</feature>
<feature type="domain" description="Major facilitator superfamily (MFS) profile" evidence="8">
    <location>
        <begin position="1"/>
        <end position="449"/>
    </location>
</feature>
<feature type="transmembrane region" description="Helical" evidence="7">
    <location>
        <begin position="305"/>
        <end position="327"/>
    </location>
</feature>
<feature type="transmembrane region" description="Helical" evidence="7">
    <location>
        <begin position="274"/>
        <end position="293"/>
    </location>
</feature>
<reference evidence="9" key="1">
    <citation type="submission" date="2021-02" db="EMBL/GenBank/DDBJ databases">
        <authorList>
            <person name="Syme A R."/>
            <person name="Syme A R."/>
            <person name="Moolhuijzen P."/>
        </authorList>
    </citation>
    <scope>NUCLEOTIDE SEQUENCE</scope>
    <source>
        <strain evidence="9">W1-1</strain>
    </source>
</reference>
<keyword evidence="5 7" id="KW-0472">Membrane</keyword>
<evidence type="ECO:0000256" key="5">
    <source>
        <dbReference type="ARBA" id="ARBA00023136"/>
    </source>
</evidence>
<dbReference type="InterPro" id="IPR020846">
    <property type="entry name" value="MFS_dom"/>
</dbReference>
<feature type="transmembrane region" description="Helical" evidence="7">
    <location>
        <begin position="81"/>
        <end position="103"/>
    </location>
</feature>
<keyword evidence="3 7" id="KW-0812">Transmembrane</keyword>
<keyword evidence="2" id="KW-0813">Transport</keyword>
<evidence type="ECO:0000256" key="7">
    <source>
        <dbReference type="SAM" id="Phobius"/>
    </source>
</evidence>
<feature type="transmembrane region" description="Helical" evidence="7">
    <location>
        <begin position="115"/>
        <end position="137"/>
    </location>
</feature>
<sequence>MLLRKLQTLPEHTAGSSLYYILAVVCSAMFLDLANLSAITIALPTIQKDFGINVSNLQCIISAYALTFGGFLLLGGRGGDIFGSFQGIGAAFTIPSAQAHIALHFTDPARKAKALGIWGAAGPLGFIIGLILGGVTAFLGWRWIFYISIIISGSVIPAAYVLLPRHGRLALLPRLLWMERLVRFDARGISLGISGILLLTYALTSANAEGWDDSKTIATLVVSAVLLVVFIIHERVASQAILAPHLFRNLSFNLTLILALQSYGASAIHTSVLFIPPGVSALIFNTLSGRLVPILGARAMNRTDVIVFCSIVHHRLGALSISGILLFSSITEYSSYWRYTFPGMILYIAGIGAVYITANFVLVSSASRSDQGAAAGVFNVALQVGDSILGLAVLTAVAEGIEKKYGDANLPQGELSGIGYKSVYYSCVILSGIGLFLGVFTIQVPASMRGSMWKKPEASTPTEPSSSHELQPVQSQQC</sequence>
<organism evidence="9 10">
    <name type="scientific">Pyrenophora teres f. teres</name>
    <dbReference type="NCBI Taxonomy" id="97479"/>
    <lineage>
        <taxon>Eukaryota</taxon>
        <taxon>Fungi</taxon>
        <taxon>Dikarya</taxon>
        <taxon>Ascomycota</taxon>
        <taxon>Pezizomycotina</taxon>
        <taxon>Dothideomycetes</taxon>
        <taxon>Pleosporomycetidae</taxon>
        <taxon>Pleosporales</taxon>
        <taxon>Pleosporineae</taxon>
        <taxon>Pleosporaceae</taxon>
        <taxon>Pyrenophora</taxon>
    </lineage>
</organism>
<comment type="subcellular location">
    <subcellularLocation>
        <location evidence="1">Membrane</location>
        <topology evidence="1">Multi-pass membrane protein</topology>
    </subcellularLocation>
</comment>
<evidence type="ECO:0000259" key="8">
    <source>
        <dbReference type="PROSITE" id="PS50850"/>
    </source>
</evidence>
<keyword evidence="4 7" id="KW-1133">Transmembrane helix</keyword>